<gene>
    <name evidence="5" type="primary">CAT2_7</name>
    <name evidence="5" type="ORF">IWQ60_009730</name>
</gene>
<proteinExistence type="inferred from homology"/>
<dbReference type="GO" id="GO:0004092">
    <property type="term" value="F:carnitine O-acetyltransferase activity"/>
    <property type="evidence" value="ECO:0007669"/>
    <property type="project" value="UniProtKB-EC"/>
</dbReference>
<dbReference type="Pfam" id="PF00755">
    <property type="entry name" value="Carn_acyltransf"/>
    <property type="match status" value="2"/>
</dbReference>
<dbReference type="InterPro" id="IPR039551">
    <property type="entry name" value="Cho/carn_acyl_trans"/>
</dbReference>
<protein>
    <submittedName>
        <fullName evidence="5">Carnitine O-acetyltransferase mitochondrial</fullName>
        <ecNumber evidence="5">2.3.1.7</ecNumber>
    </submittedName>
</protein>
<dbReference type="AlphaFoldDB" id="A0A9W7ZWP4"/>
<dbReference type="SUPFAM" id="SSF52777">
    <property type="entry name" value="CoA-dependent acyltransferases"/>
    <property type="match status" value="2"/>
</dbReference>
<dbReference type="GO" id="GO:0004095">
    <property type="term" value="F:carnitine O-palmitoyltransferase activity"/>
    <property type="evidence" value="ECO:0007669"/>
    <property type="project" value="TreeGrafter"/>
</dbReference>
<evidence type="ECO:0000256" key="1">
    <source>
        <dbReference type="ARBA" id="ARBA00005232"/>
    </source>
</evidence>
<dbReference type="GO" id="GO:0006635">
    <property type="term" value="P:fatty acid beta-oxidation"/>
    <property type="evidence" value="ECO:0007669"/>
    <property type="project" value="TreeGrafter"/>
</dbReference>
<dbReference type="OrthoDB" id="240216at2759"/>
<dbReference type="EC" id="2.3.1.7" evidence="5"/>
<dbReference type="PANTHER" id="PTHR22589">
    <property type="entry name" value="CARNITINE O-ACYLTRANSFERASE"/>
    <property type="match status" value="1"/>
</dbReference>
<organism evidence="5 6">
    <name type="scientific">Tieghemiomyces parasiticus</name>
    <dbReference type="NCBI Taxonomy" id="78921"/>
    <lineage>
        <taxon>Eukaryota</taxon>
        <taxon>Fungi</taxon>
        <taxon>Fungi incertae sedis</taxon>
        <taxon>Zoopagomycota</taxon>
        <taxon>Kickxellomycotina</taxon>
        <taxon>Dimargaritomycetes</taxon>
        <taxon>Dimargaritales</taxon>
        <taxon>Dimargaritaceae</taxon>
        <taxon>Tieghemiomyces</taxon>
    </lineage>
</organism>
<dbReference type="Gene3D" id="3.30.559.10">
    <property type="entry name" value="Chloramphenicol acetyltransferase-like domain"/>
    <property type="match status" value="1"/>
</dbReference>
<keyword evidence="2 5" id="KW-0808">Transferase</keyword>
<feature type="domain" description="Choline/carnitine acyltransferase" evidence="4">
    <location>
        <begin position="4"/>
        <end position="78"/>
    </location>
</feature>
<keyword evidence="3 5" id="KW-0012">Acyltransferase</keyword>
<comment type="caution">
    <text evidence="5">The sequence shown here is derived from an EMBL/GenBank/DDBJ whole genome shotgun (WGS) entry which is preliminary data.</text>
</comment>
<dbReference type="InterPro" id="IPR023213">
    <property type="entry name" value="CAT-like_dom_sf"/>
</dbReference>
<evidence type="ECO:0000256" key="2">
    <source>
        <dbReference type="ARBA" id="ARBA00022679"/>
    </source>
</evidence>
<accession>A0A9W7ZWP4</accession>
<reference evidence="5" key="1">
    <citation type="submission" date="2022-07" db="EMBL/GenBank/DDBJ databases">
        <title>Phylogenomic reconstructions and comparative analyses of Kickxellomycotina fungi.</title>
        <authorList>
            <person name="Reynolds N.K."/>
            <person name="Stajich J.E."/>
            <person name="Barry K."/>
            <person name="Grigoriev I.V."/>
            <person name="Crous P."/>
            <person name="Smith M.E."/>
        </authorList>
    </citation>
    <scope>NUCLEOTIDE SEQUENCE</scope>
    <source>
        <strain evidence="5">RSA 861</strain>
    </source>
</reference>
<feature type="domain" description="Choline/carnitine acyltransferase" evidence="4">
    <location>
        <begin position="84"/>
        <end position="157"/>
    </location>
</feature>
<evidence type="ECO:0000313" key="6">
    <source>
        <dbReference type="Proteomes" id="UP001150569"/>
    </source>
</evidence>
<dbReference type="InterPro" id="IPR000542">
    <property type="entry name" value="Carn_acyl_trans"/>
</dbReference>
<evidence type="ECO:0000313" key="5">
    <source>
        <dbReference type="EMBL" id="KAJ1912292.1"/>
    </source>
</evidence>
<dbReference type="PANTHER" id="PTHR22589:SF16">
    <property type="entry name" value="CARNITINE O-PALMITOYLTRANSFERASE 2, MITOCHONDRIAL"/>
    <property type="match status" value="1"/>
</dbReference>
<dbReference type="InterPro" id="IPR042231">
    <property type="entry name" value="Cho/carn_acyl_trans_2"/>
</dbReference>
<dbReference type="Gene3D" id="3.30.559.70">
    <property type="entry name" value="Choline/Carnitine o-acyltransferase, domain 2"/>
    <property type="match status" value="2"/>
</dbReference>
<keyword evidence="6" id="KW-1185">Reference proteome</keyword>
<sequence length="173" mass="19533">GVGLTAADRDTWATERQCLLNPATPSHATNFAAIESALSTVCLDDHVDPRTAISAEWTKDHGFHNGDGRNRWIDKLIVGATMAIAIQEVRTRTRGTKERLDTSQLVFTDHGARWLQVVNLDPNAFVQLALQLAYYRLHKRPSPTYASFNACNYPHDRELVFRAICPQRLRHQL</sequence>
<dbReference type="EMBL" id="JANBPT010000846">
    <property type="protein sequence ID" value="KAJ1912292.1"/>
    <property type="molecule type" value="Genomic_DNA"/>
</dbReference>
<evidence type="ECO:0000259" key="4">
    <source>
        <dbReference type="Pfam" id="PF00755"/>
    </source>
</evidence>
<name>A0A9W7ZWP4_9FUNG</name>
<evidence type="ECO:0000256" key="3">
    <source>
        <dbReference type="ARBA" id="ARBA00023315"/>
    </source>
</evidence>
<dbReference type="Proteomes" id="UP001150569">
    <property type="component" value="Unassembled WGS sequence"/>
</dbReference>
<dbReference type="GO" id="GO:0005739">
    <property type="term" value="C:mitochondrion"/>
    <property type="evidence" value="ECO:0007669"/>
    <property type="project" value="TreeGrafter"/>
</dbReference>
<comment type="similarity">
    <text evidence="1">Belongs to the carnitine/choline acetyltransferase family.</text>
</comment>
<feature type="non-terminal residue" evidence="5">
    <location>
        <position position="173"/>
    </location>
</feature>